<dbReference type="KEGG" id="ccel:CCDG5_1653"/>
<dbReference type="NCBIfam" id="TIGR01297">
    <property type="entry name" value="CDF"/>
    <property type="match status" value="1"/>
</dbReference>
<dbReference type="InterPro" id="IPR027470">
    <property type="entry name" value="Cation_efflux_CTD"/>
</dbReference>
<comment type="similarity">
    <text evidence="2">Belongs to the cation diffusion facilitator (CDF) transporter (TC 2.A.4) family.</text>
</comment>
<dbReference type="GO" id="GO:0008324">
    <property type="term" value="F:monoatomic cation transmembrane transporter activity"/>
    <property type="evidence" value="ECO:0007669"/>
    <property type="project" value="InterPro"/>
</dbReference>
<dbReference type="SUPFAM" id="SSF161111">
    <property type="entry name" value="Cation efflux protein transmembrane domain-like"/>
    <property type="match status" value="1"/>
</dbReference>
<comment type="subcellular location">
    <subcellularLocation>
        <location evidence="1">Membrane</location>
        <topology evidence="1">Multi-pass membrane protein</topology>
    </subcellularLocation>
</comment>
<keyword evidence="11" id="KW-1185">Reference proteome</keyword>
<dbReference type="InterPro" id="IPR027469">
    <property type="entry name" value="Cation_efflux_TMD_sf"/>
</dbReference>
<protein>
    <submittedName>
        <fullName evidence="10">Cation diffusion facilitator family transporter</fullName>
    </submittedName>
</protein>
<evidence type="ECO:0000256" key="7">
    <source>
        <dbReference type="SAM" id="Phobius"/>
    </source>
</evidence>
<evidence type="ECO:0000313" key="11">
    <source>
        <dbReference type="Proteomes" id="UP000032431"/>
    </source>
</evidence>
<keyword evidence="5 7" id="KW-1133">Transmembrane helix</keyword>
<evidence type="ECO:0000256" key="2">
    <source>
        <dbReference type="ARBA" id="ARBA00008114"/>
    </source>
</evidence>
<dbReference type="PATRIC" id="fig|29343.3.peg.1739"/>
<keyword evidence="6 7" id="KW-0472">Membrane</keyword>
<feature type="domain" description="Cation efflux protein transmembrane" evidence="8">
    <location>
        <begin position="30"/>
        <end position="221"/>
    </location>
</feature>
<organism evidence="10 11">
    <name type="scientific">[Clostridium] cellulosi</name>
    <dbReference type="NCBI Taxonomy" id="29343"/>
    <lineage>
        <taxon>Bacteria</taxon>
        <taxon>Bacillati</taxon>
        <taxon>Bacillota</taxon>
        <taxon>Clostridia</taxon>
        <taxon>Eubacteriales</taxon>
        <taxon>Oscillospiraceae</taxon>
        <taxon>Oscillospiraceae incertae sedis</taxon>
    </lineage>
</organism>
<sequence>MRRIVELILKGQNPSDEKVRGRAGMISGAVGITVNCIIFLMELIVGTIVNSVAIIAFAFNSLSDVVSSVITVVSFKVANKPADKEHPFGHGRAEYISAIIIAMVIIVIGYEFIKTSVEKIIHPSPVSFSLDSFIIVISAIPLKLLLSAFYRSMGQAIGSSALKASSFDAFSDVLVLLVASSSLVVSAFSDIQIDGWLGILVSLFILYSGFSIARKELSPLLGEAPDKELVKKIMDGVLEAEYVSGVHDLIIHNYGPGKFMATIHAEVPCDVPILRVHDVIDSTEKRLSEELGIILVIHMDPLNKDDEVVKSAQSVVDSVIKDFPEVLSYHDFRVVGEGAVKNVIFDVVVDSTVVTKKEIDDLSEKINRAVKEKDAQYNTIINVDRNYTSQ</sequence>
<gene>
    <name evidence="10" type="ORF">CCDG5_1653</name>
</gene>
<dbReference type="InterPro" id="IPR036837">
    <property type="entry name" value="Cation_efflux_CTD_sf"/>
</dbReference>
<reference evidence="11" key="1">
    <citation type="submission" date="2014-07" db="EMBL/GenBank/DDBJ databases">
        <authorList>
            <person name="Wibberg D."/>
        </authorList>
    </citation>
    <scope>NUCLEOTIDE SEQUENCE [LARGE SCALE GENOMIC DNA]</scope>
    <source>
        <strain evidence="11">DG5</strain>
    </source>
</reference>
<dbReference type="PANTHER" id="PTHR43840:SF15">
    <property type="entry name" value="MITOCHONDRIAL METAL TRANSPORTER 1-RELATED"/>
    <property type="match status" value="1"/>
</dbReference>
<feature type="transmembrane region" description="Helical" evidence="7">
    <location>
        <begin position="51"/>
        <end position="75"/>
    </location>
</feature>
<evidence type="ECO:0000256" key="4">
    <source>
        <dbReference type="ARBA" id="ARBA00022692"/>
    </source>
</evidence>
<evidence type="ECO:0000313" key="10">
    <source>
        <dbReference type="EMBL" id="CDZ24761.1"/>
    </source>
</evidence>
<evidence type="ECO:0000256" key="1">
    <source>
        <dbReference type="ARBA" id="ARBA00004141"/>
    </source>
</evidence>
<dbReference type="PANTHER" id="PTHR43840">
    <property type="entry name" value="MITOCHONDRIAL METAL TRANSPORTER 1-RELATED"/>
    <property type="match status" value="1"/>
</dbReference>
<dbReference type="Pfam" id="PF01545">
    <property type="entry name" value="Cation_efflux"/>
    <property type="match status" value="1"/>
</dbReference>
<dbReference type="STRING" id="29343.CCDG5_1653"/>
<dbReference type="EMBL" id="LM995447">
    <property type="protein sequence ID" value="CDZ24761.1"/>
    <property type="molecule type" value="Genomic_DNA"/>
</dbReference>
<feature type="transmembrane region" description="Helical" evidence="7">
    <location>
        <begin position="95"/>
        <end position="113"/>
    </location>
</feature>
<accession>A0A078KM05</accession>
<dbReference type="InterPro" id="IPR058533">
    <property type="entry name" value="Cation_efflux_TM"/>
</dbReference>
<feature type="transmembrane region" description="Helical" evidence="7">
    <location>
        <begin position="195"/>
        <end position="213"/>
    </location>
</feature>
<dbReference type="Gene3D" id="3.30.70.1350">
    <property type="entry name" value="Cation efflux protein, cytoplasmic domain"/>
    <property type="match status" value="2"/>
</dbReference>
<dbReference type="InterPro" id="IPR050291">
    <property type="entry name" value="CDF_Transporter"/>
</dbReference>
<dbReference type="AlphaFoldDB" id="A0A078KM05"/>
<evidence type="ECO:0000259" key="9">
    <source>
        <dbReference type="Pfam" id="PF16916"/>
    </source>
</evidence>
<feature type="domain" description="Cation efflux protein cytoplasmic" evidence="9">
    <location>
        <begin position="225"/>
        <end position="301"/>
    </location>
</feature>
<dbReference type="SUPFAM" id="SSF160240">
    <property type="entry name" value="Cation efflux protein cytoplasmic domain-like"/>
    <property type="match status" value="2"/>
</dbReference>
<evidence type="ECO:0000256" key="3">
    <source>
        <dbReference type="ARBA" id="ARBA00022448"/>
    </source>
</evidence>
<dbReference type="InterPro" id="IPR002524">
    <property type="entry name" value="Cation_efflux"/>
</dbReference>
<evidence type="ECO:0000259" key="8">
    <source>
        <dbReference type="Pfam" id="PF01545"/>
    </source>
</evidence>
<name>A0A078KM05_9FIRM</name>
<dbReference type="Pfam" id="PF16916">
    <property type="entry name" value="ZT_dimer"/>
    <property type="match status" value="1"/>
</dbReference>
<dbReference type="GO" id="GO:0016020">
    <property type="term" value="C:membrane"/>
    <property type="evidence" value="ECO:0007669"/>
    <property type="project" value="UniProtKB-SubCell"/>
</dbReference>
<proteinExistence type="inferred from homology"/>
<feature type="transmembrane region" description="Helical" evidence="7">
    <location>
        <begin position="21"/>
        <end position="45"/>
    </location>
</feature>
<dbReference type="Gene3D" id="1.20.1510.10">
    <property type="entry name" value="Cation efflux protein transmembrane domain"/>
    <property type="match status" value="1"/>
</dbReference>
<evidence type="ECO:0000256" key="5">
    <source>
        <dbReference type="ARBA" id="ARBA00022989"/>
    </source>
</evidence>
<keyword evidence="3" id="KW-0813">Transport</keyword>
<feature type="transmembrane region" description="Helical" evidence="7">
    <location>
        <begin position="133"/>
        <end position="150"/>
    </location>
</feature>
<dbReference type="Proteomes" id="UP000032431">
    <property type="component" value="Chromosome I"/>
</dbReference>
<evidence type="ECO:0000256" key="6">
    <source>
        <dbReference type="ARBA" id="ARBA00023136"/>
    </source>
</evidence>
<keyword evidence="4 7" id="KW-0812">Transmembrane</keyword>
<dbReference type="HOGENOM" id="CLU_013430_3_4_9"/>